<reference evidence="1" key="1">
    <citation type="journal article" date="2020" name="Nature">
        <title>Giant virus diversity and host interactions through global metagenomics.</title>
        <authorList>
            <person name="Schulz F."/>
            <person name="Roux S."/>
            <person name="Paez-Espino D."/>
            <person name="Jungbluth S."/>
            <person name="Walsh D.A."/>
            <person name="Denef V.J."/>
            <person name="McMahon K.D."/>
            <person name="Konstantinidis K.T."/>
            <person name="Eloe-Fadrosh E.A."/>
            <person name="Kyrpides N.C."/>
            <person name="Woyke T."/>
        </authorList>
    </citation>
    <scope>NUCLEOTIDE SEQUENCE</scope>
    <source>
        <strain evidence="1">GVMAG-M-3300023184-190</strain>
    </source>
</reference>
<protein>
    <submittedName>
        <fullName evidence="1">Uncharacterized protein</fullName>
    </submittedName>
</protein>
<accession>A0A6C0I381</accession>
<name>A0A6C0I381_9ZZZZ</name>
<dbReference type="EMBL" id="MN740089">
    <property type="protein sequence ID" value="QHT87471.1"/>
    <property type="molecule type" value="Genomic_DNA"/>
</dbReference>
<dbReference type="AlphaFoldDB" id="A0A6C0I381"/>
<proteinExistence type="predicted"/>
<sequence>MDRQMNLATLPEDVVLLIKEYAFDMLTRISVYLSGCRERDPHFCWLQLFRPLSKRQRTTIFDWCCRQKLPTIAPIFTYQTHDGWAPGHLFRLKKENLRHPIIDEINKLMNNEFRVYDSHGQMHKLADILIFLSVTEIGDSLLDQYMKQMAYHLLVGVILMVRRNKEENLYLNDWRKLPEGSDFRCPVPLFV</sequence>
<evidence type="ECO:0000313" key="1">
    <source>
        <dbReference type="EMBL" id="QHT87471.1"/>
    </source>
</evidence>
<organism evidence="1">
    <name type="scientific">viral metagenome</name>
    <dbReference type="NCBI Taxonomy" id="1070528"/>
    <lineage>
        <taxon>unclassified sequences</taxon>
        <taxon>metagenomes</taxon>
        <taxon>organismal metagenomes</taxon>
    </lineage>
</organism>